<name>A0A4U8UUQ0_STECR</name>
<keyword evidence="8" id="KW-0804">Transcription</keyword>
<dbReference type="Gene3D" id="3.30.50.10">
    <property type="entry name" value="Erythroid Transcription Factor GATA-1, subunit A"/>
    <property type="match status" value="1"/>
</dbReference>
<keyword evidence="3" id="KW-0479">Metal-binding</keyword>
<protein>
    <recommendedName>
        <fullName evidence="15">Nuclear receptor domain-containing protein</fullName>
    </recommendedName>
</protein>
<evidence type="ECO:0000256" key="5">
    <source>
        <dbReference type="ARBA" id="ARBA00022833"/>
    </source>
</evidence>
<dbReference type="STRING" id="34508.A0A4U8UUQ0"/>
<dbReference type="OrthoDB" id="5799427at2759"/>
<evidence type="ECO:0000313" key="13">
    <source>
        <dbReference type="EMBL" id="TMS35518.1"/>
    </source>
</evidence>
<dbReference type="PRINTS" id="PR00047">
    <property type="entry name" value="STROIDFINGER"/>
</dbReference>
<dbReference type="EMBL" id="AZBU02000001">
    <property type="protein sequence ID" value="TMS35518.1"/>
    <property type="molecule type" value="Genomic_DNA"/>
</dbReference>
<dbReference type="PANTHER" id="PTHR47630:SF6">
    <property type="entry name" value="NUCLEAR HORMONE RECEPTOR FAMILY"/>
    <property type="match status" value="1"/>
</dbReference>
<dbReference type="InterPro" id="IPR035500">
    <property type="entry name" value="NHR-like_dom_sf"/>
</dbReference>
<dbReference type="GO" id="GO:0008270">
    <property type="term" value="F:zinc ion binding"/>
    <property type="evidence" value="ECO:0007669"/>
    <property type="project" value="UniProtKB-KW"/>
</dbReference>
<gene>
    <name evidence="13" type="ORF">L596_002908</name>
</gene>
<dbReference type="Proteomes" id="UP000298663">
    <property type="component" value="Unassembled WGS sequence"/>
</dbReference>
<dbReference type="InterPro" id="IPR013088">
    <property type="entry name" value="Znf_NHR/GATA"/>
</dbReference>
<comment type="subcellular location">
    <subcellularLocation>
        <location evidence="1">Nucleus</location>
    </subcellularLocation>
</comment>
<dbReference type="FunFam" id="3.30.50.10:FF:000030">
    <property type="entry name" value="Nuclear Hormone Receptor family"/>
    <property type="match status" value="1"/>
</dbReference>
<evidence type="ECO:0000256" key="8">
    <source>
        <dbReference type="ARBA" id="ARBA00023163"/>
    </source>
</evidence>
<dbReference type="CDD" id="cd06916">
    <property type="entry name" value="NR_DBD_like"/>
    <property type="match status" value="1"/>
</dbReference>
<dbReference type="PANTHER" id="PTHR47630">
    <property type="entry name" value="NUCLEAR HORMONE RECEPTOR FAMILY-RELATED-RELATED"/>
    <property type="match status" value="1"/>
</dbReference>
<dbReference type="SMART" id="SM00399">
    <property type="entry name" value="ZnF_C4"/>
    <property type="match status" value="1"/>
</dbReference>
<evidence type="ECO:0000256" key="2">
    <source>
        <dbReference type="ARBA" id="ARBA00005993"/>
    </source>
</evidence>
<keyword evidence="6" id="KW-0805">Transcription regulation</keyword>
<dbReference type="PROSITE" id="PS51030">
    <property type="entry name" value="NUCLEAR_REC_DBD_2"/>
    <property type="match status" value="1"/>
</dbReference>
<evidence type="ECO:0000256" key="9">
    <source>
        <dbReference type="ARBA" id="ARBA00023170"/>
    </source>
</evidence>
<dbReference type="PROSITE" id="PS51843">
    <property type="entry name" value="NR_LBD"/>
    <property type="match status" value="1"/>
</dbReference>
<evidence type="ECO:0000256" key="4">
    <source>
        <dbReference type="ARBA" id="ARBA00022771"/>
    </source>
</evidence>
<evidence type="ECO:0000256" key="1">
    <source>
        <dbReference type="ARBA" id="ARBA00004123"/>
    </source>
</evidence>
<keyword evidence="7" id="KW-0238">DNA-binding</keyword>
<evidence type="ECO:0000256" key="3">
    <source>
        <dbReference type="ARBA" id="ARBA00022723"/>
    </source>
</evidence>
<dbReference type="GO" id="GO:0005634">
    <property type="term" value="C:nucleus"/>
    <property type="evidence" value="ECO:0007669"/>
    <property type="project" value="UniProtKB-SubCell"/>
</dbReference>
<accession>A0A4U8UUQ0</accession>
<dbReference type="Pfam" id="PF00105">
    <property type="entry name" value="zf-C4"/>
    <property type="match status" value="1"/>
</dbReference>
<evidence type="ECO:0000259" key="11">
    <source>
        <dbReference type="PROSITE" id="PS51030"/>
    </source>
</evidence>
<evidence type="ECO:0008006" key="15">
    <source>
        <dbReference type="Google" id="ProtNLM"/>
    </source>
</evidence>
<evidence type="ECO:0000256" key="6">
    <source>
        <dbReference type="ARBA" id="ARBA00023015"/>
    </source>
</evidence>
<reference evidence="13 14" key="2">
    <citation type="journal article" date="2019" name="G3 (Bethesda)">
        <title>Hybrid Assembly of the Genome of the Entomopathogenic Nematode Steinernema carpocapsae Identifies the X-Chromosome.</title>
        <authorList>
            <person name="Serra L."/>
            <person name="Macchietto M."/>
            <person name="Macias-Munoz A."/>
            <person name="McGill C.J."/>
            <person name="Rodriguez I.M."/>
            <person name="Rodriguez B."/>
            <person name="Murad R."/>
            <person name="Mortazavi A."/>
        </authorList>
    </citation>
    <scope>NUCLEOTIDE SEQUENCE [LARGE SCALE GENOMIC DNA]</scope>
    <source>
        <strain evidence="13 14">ALL</strain>
    </source>
</reference>
<dbReference type="AlphaFoldDB" id="A0A4U8UUQ0"/>
<evidence type="ECO:0000256" key="7">
    <source>
        <dbReference type="ARBA" id="ARBA00023125"/>
    </source>
</evidence>
<feature type="domain" description="Nuclear receptor" evidence="11">
    <location>
        <begin position="50"/>
        <end position="126"/>
    </location>
</feature>
<organism evidence="13 14">
    <name type="scientific">Steinernema carpocapsae</name>
    <name type="common">Entomopathogenic nematode</name>
    <dbReference type="NCBI Taxonomy" id="34508"/>
    <lineage>
        <taxon>Eukaryota</taxon>
        <taxon>Metazoa</taxon>
        <taxon>Ecdysozoa</taxon>
        <taxon>Nematoda</taxon>
        <taxon>Chromadorea</taxon>
        <taxon>Rhabditida</taxon>
        <taxon>Tylenchina</taxon>
        <taxon>Panagrolaimomorpha</taxon>
        <taxon>Strongyloidoidea</taxon>
        <taxon>Steinernematidae</taxon>
        <taxon>Steinernema</taxon>
    </lineage>
</organism>
<keyword evidence="9" id="KW-0675">Receptor</keyword>
<dbReference type="Gene3D" id="1.10.565.10">
    <property type="entry name" value="Retinoid X Receptor"/>
    <property type="match status" value="1"/>
</dbReference>
<keyword evidence="5" id="KW-0862">Zinc</keyword>
<keyword evidence="14" id="KW-1185">Reference proteome</keyword>
<dbReference type="PROSITE" id="PS00031">
    <property type="entry name" value="NUCLEAR_REC_DBD_1"/>
    <property type="match status" value="1"/>
</dbReference>
<reference evidence="13 14" key="1">
    <citation type="journal article" date="2015" name="Genome Biol.">
        <title>Comparative genomics of Steinernema reveals deeply conserved gene regulatory networks.</title>
        <authorList>
            <person name="Dillman A.R."/>
            <person name="Macchietto M."/>
            <person name="Porter C.F."/>
            <person name="Rogers A."/>
            <person name="Williams B."/>
            <person name="Antoshechkin I."/>
            <person name="Lee M.M."/>
            <person name="Goodwin Z."/>
            <person name="Lu X."/>
            <person name="Lewis E.E."/>
            <person name="Goodrich-Blair H."/>
            <person name="Stock S.P."/>
            <person name="Adams B.J."/>
            <person name="Sternberg P.W."/>
            <person name="Mortazavi A."/>
        </authorList>
    </citation>
    <scope>NUCLEOTIDE SEQUENCE [LARGE SCALE GENOMIC DNA]</scope>
    <source>
        <strain evidence="13 14">ALL</strain>
    </source>
</reference>
<keyword evidence="10" id="KW-0539">Nucleus</keyword>
<sequence length="329" mass="38077">MINWASCDDSSGQNIVSGDLSSRLTTMDEKGELESPCTSTIDELQLPNAFSMCAVCSHDRDIGLHYGIPSCFGCKAFFRRTVREEKTYTCSKKGNCPIDKKCRNQCRACRYEMCLKKGMLLTEVREDRKPEKYKRAKKSAMKPIEEKIEGHTLVFPHLSTCEAIPDFINFLTRVDQSLEHLYDPRYDKVTKADMVTFNSMYGRHLSLEEGLQRPDLVCPRTKFRWACERVFDTLDVTFMWYRGFVGLADWANGIPQFRELELADKARLFRLNFVSSSFMFFMQYSSVEVGFAMGNGAYMPHDEEELRKNVPTHFSIRYANGTNRRFTPR</sequence>
<dbReference type="InterPro" id="IPR052499">
    <property type="entry name" value="C.elegans_NHRs"/>
</dbReference>
<keyword evidence="4" id="KW-0863">Zinc-finger</keyword>
<evidence type="ECO:0000313" key="14">
    <source>
        <dbReference type="Proteomes" id="UP000298663"/>
    </source>
</evidence>
<comment type="caution">
    <text evidence="13">The sequence shown here is derived from an EMBL/GenBank/DDBJ whole genome shotgun (WGS) entry which is preliminary data.</text>
</comment>
<comment type="similarity">
    <text evidence="2">Belongs to the nuclear hormone receptor family.</text>
</comment>
<dbReference type="SUPFAM" id="SSF57716">
    <property type="entry name" value="Glucocorticoid receptor-like (DNA-binding domain)"/>
    <property type="match status" value="1"/>
</dbReference>
<evidence type="ECO:0000259" key="12">
    <source>
        <dbReference type="PROSITE" id="PS51843"/>
    </source>
</evidence>
<dbReference type="SUPFAM" id="SSF48508">
    <property type="entry name" value="Nuclear receptor ligand-binding domain"/>
    <property type="match status" value="1"/>
</dbReference>
<feature type="domain" description="NR LBD" evidence="12">
    <location>
        <begin position="202"/>
        <end position="329"/>
    </location>
</feature>
<dbReference type="GO" id="GO:0003700">
    <property type="term" value="F:DNA-binding transcription factor activity"/>
    <property type="evidence" value="ECO:0007669"/>
    <property type="project" value="InterPro"/>
</dbReference>
<dbReference type="InterPro" id="IPR000536">
    <property type="entry name" value="Nucl_hrmn_rcpt_lig-bd"/>
</dbReference>
<dbReference type="GO" id="GO:0043565">
    <property type="term" value="F:sequence-specific DNA binding"/>
    <property type="evidence" value="ECO:0007669"/>
    <property type="project" value="InterPro"/>
</dbReference>
<proteinExistence type="inferred from homology"/>
<evidence type="ECO:0000256" key="10">
    <source>
        <dbReference type="ARBA" id="ARBA00023242"/>
    </source>
</evidence>
<dbReference type="InterPro" id="IPR001628">
    <property type="entry name" value="Znf_hrmn_rcpt"/>
</dbReference>